<reference evidence="3" key="1">
    <citation type="submission" date="2024-04" db="EMBL/GenBank/DDBJ databases">
        <title>Phylogenomic analyses of a clade within the roseobacter group suggest taxonomic reassignments of species of the genera Aestuariivita, Citreicella, Loktanella, Nautella, Pelagibaca, Ruegeria, Thalassobius, Thiobacimonas and Tropicibacter, and the proposal o.</title>
        <authorList>
            <person name="Jeon C.O."/>
        </authorList>
    </citation>
    <scope>NUCLEOTIDE SEQUENCE [LARGE SCALE GENOMIC DNA]</scope>
    <source>
        <strain evidence="3">SS1-5</strain>
    </source>
</reference>
<protein>
    <submittedName>
        <fullName evidence="2">Uncharacterized protein</fullName>
    </submittedName>
</protein>
<feature type="transmembrane region" description="Helical" evidence="1">
    <location>
        <begin position="176"/>
        <end position="206"/>
    </location>
</feature>
<keyword evidence="1" id="KW-0812">Transmembrane</keyword>
<reference evidence="2 3" key="2">
    <citation type="submission" date="2024-08" db="EMBL/GenBank/DDBJ databases">
        <title>Phylogenomic analyses of a clade within the roseobacter group suggest taxonomic reassignments of species of the genera Aestuariivita, Citreicella, Loktanella, Nautella, Pelagibaca, Ruegeria, Thalassobius, Thiobacimonas and Tropicibacter, and the proposal o.</title>
        <authorList>
            <person name="Jeon C.O."/>
        </authorList>
    </citation>
    <scope>NUCLEOTIDE SEQUENCE [LARGE SCALE GENOMIC DNA]</scope>
    <source>
        <strain evidence="2 3">SS1-5</strain>
    </source>
</reference>
<feature type="transmembrane region" description="Helical" evidence="1">
    <location>
        <begin position="257"/>
        <end position="277"/>
    </location>
</feature>
<sequence>MYYVAETQSLLDDGIISDVQADEIKSRARAAMVALCVNTLLIAGILAATIGLVFYLGTALSVALCGGLFLVAGLLILRGGAPLYRMFGNASAMIGAGMLISGTGIELVDKYTDIAGPAMMAMGGLIGAFCLWRFRAAPAHLRFAYGAILLMGAALHLEGVYFIADVFYLPGLPMPFVHFYVFAVIALLGGFLDLRVVTACAIIPFAQMLDTGRFHFRDVYIFNSPETTLSILHMGLLIAVCLWIAGRSNGAIRRQAGILMIMAFIVANLCFLVGSLWGDEVGSALFRPRDADFRLEGNGHDTDAYRAALDAFRASTLVIHEHVYSVIWAVLLAGLSIWAAMTNRPGMFYTTMTFAGIYAYTQTFENFYDEPLAYVIGGLVAIPLAFGLWWLNNAWFKPVKVAAS</sequence>
<accession>A0AAN0MCQ4</accession>
<feature type="transmembrane region" description="Helical" evidence="1">
    <location>
        <begin position="59"/>
        <end position="77"/>
    </location>
</feature>
<keyword evidence="3" id="KW-1185">Reference proteome</keyword>
<keyword evidence="1" id="KW-1133">Transmembrane helix</keyword>
<feature type="transmembrane region" description="Helical" evidence="1">
    <location>
        <begin position="372"/>
        <end position="391"/>
    </location>
</feature>
<proteinExistence type="predicted"/>
<dbReference type="Proteomes" id="UP001470809">
    <property type="component" value="Chromosome"/>
</dbReference>
<feature type="transmembrane region" description="Helical" evidence="1">
    <location>
        <begin position="30"/>
        <end position="53"/>
    </location>
</feature>
<evidence type="ECO:0000313" key="3">
    <source>
        <dbReference type="Proteomes" id="UP001470809"/>
    </source>
</evidence>
<evidence type="ECO:0000313" key="2">
    <source>
        <dbReference type="EMBL" id="WZU68800.1"/>
    </source>
</evidence>
<dbReference type="EMBL" id="CP151767">
    <property type="protein sequence ID" value="WZU68800.1"/>
    <property type="molecule type" value="Genomic_DNA"/>
</dbReference>
<feature type="transmembrane region" description="Helical" evidence="1">
    <location>
        <begin position="227"/>
        <end position="245"/>
    </location>
</feature>
<feature type="transmembrane region" description="Helical" evidence="1">
    <location>
        <begin position="89"/>
        <end position="108"/>
    </location>
</feature>
<dbReference type="KEGG" id="yrh:AABB31_08005"/>
<dbReference type="RefSeq" id="WP_342078091.1">
    <property type="nucleotide sequence ID" value="NZ_CP151767.2"/>
</dbReference>
<organism evidence="2 3">
    <name type="scientific">Yoonia rhodophyticola</name>
    <dbReference type="NCBI Taxonomy" id="3137370"/>
    <lineage>
        <taxon>Bacteria</taxon>
        <taxon>Pseudomonadati</taxon>
        <taxon>Pseudomonadota</taxon>
        <taxon>Alphaproteobacteria</taxon>
        <taxon>Rhodobacterales</taxon>
        <taxon>Paracoccaceae</taxon>
        <taxon>Yoonia</taxon>
    </lineage>
</organism>
<keyword evidence="1" id="KW-0472">Membrane</keyword>
<feature type="transmembrane region" description="Helical" evidence="1">
    <location>
        <begin position="323"/>
        <end position="341"/>
    </location>
</feature>
<evidence type="ECO:0000256" key="1">
    <source>
        <dbReference type="SAM" id="Phobius"/>
    </source>
</evidence>
<feature type="transmembrane region" description="Helical" evidence="1">
    <location>
        <begin position="114"/>
        <end position="132"/>
    </location>
</feature>
<feature type="transmembrane region" description="Helical" evidence="1">
    <location>
        <begin position="144"/>
        <end position="164"/>
    </location>
</feature>
<dbReference type="AlphaFoldDB" id="A0AAN0MCQ4"/>
<name>A0AAN0MCQ4_9RHOB</name>
<gene>
    <name evidence="2" type="ORF">AABB31_08005</name>
</gene>